<dbReference type="InterPro" id="IPR036249">
    <property type="entry name" value="Thioredoxin-like_sf"/>
</dbReference>
<evidence type="ECO:0000256" key="4">
    <source>
        <dbReference type="ARBA" id="ARBA00023157"/>
    </source>
</evidence>
<evidence type="ECO:0000256" key="3">
    <source>
        <dbReference type="ARBA" id="ARBA00023002"/>
    </source>
</evidence>
<dbReference type="KEGG" id="amol:AMOL_1031"/>
<dbReference type="EMBL" id="NXFY01000001">
    <property type="protein sequence ID" value="PHO19252.1"/>
    <property type="molecule type" value="Genomic_DNA"/>
</dbReference>
<keyword evidence="2" id="KW-0732">Signal</keyword>
<evidence type="ECO:0000313" key="11">
    <source>
        <dbReference type="Proteomes" id="UP000262712"/>
    </source>
</evidence>
<dbReference type="AlphaFoldDB" id="A0A2G1DL65"/>
<reference evidence="9 10" key="1">
    <citation type="submission" date="2017-09" db="EMBL/GenBank/DDBJ databases">
        <title>Arcobacter canalis sp. nov., a new species isolated from a water canal contaminated with urban sewage.</title>
        <authorList>
            <person name="Perez-Cataluna A."/>
            <person name="Salas-Masso N."/>
            <person name="Figueras M.J."/>
        </authorList>
    </citation>
    <scope>NUCLEOTIDE SEQUENCE [LARGE SCALE GENOMIC DNA]</scope>
    <source>
        <strain evidence="9 10">F98-3</strain>
    </source>
</reference>
<evidence type="ECO:0000259" key="7">
    <source>
        <dbReference type="PROSITE" id="PS51352"/>
    </source>
</evidence>
<gene>
    <name evidence="8" type="ORF">AMOL_1031</name>
    <name evidence="9" type="ORF">CPU12_00275</name>
</gene>
<organism evidence="9 10">
    <name type="scientific">Malaciobacter molluscorum LMG 25693</name>
    <dbReference type="NCBI Taxonomy" id="870501"/>
    <lineage>
        <taxon>Bacteria</taxon>
        <taxon>Pseudomonadati</taxon>
        <taxon>Campylobacterota</taxon>
        <taxon>Epsilonproteobacteria</taxon>
        <taxon>Campylobacterales</taxon>
        <taxon>Arcobacteraceae</taxon>
        <taxon>Malaciobacter</taxon>
    </lineage>
</organism>
<evidence type="ECO:0000256" key="1">
    <source>
        <dbReference type="ARBA" id="ARBA00005791"/>
    </source>
</evidence>
<feature type="domain" description="Thioredoxin" evidence="7">
    <location>
        <begin position="31"/>
        <end position="213"/>
    </location>
</feature>
<name>A0A2G1DL65_9BACT</name>
<evidence type="ECO:0000313" key="10">
    <source>
        <dbReference type="Proteomes" id="UP000221222"/>
    </source>
</evidence>
<dbReference type="Gene3D" id="3.40.30.10">
    <property type="entry name" value="Glutaredoxin"/>
    <property type="match status" value="1"/>
</dbReference>
<dbReference type="PANTHER" id="PTHR13887:SF14">
    <property type="entry name" value="DISULFIDE BOND FORMATION PROTEIN D"/>
    <property type="match status" value="1"/>
</dbReference>
<keyword evidence="5" id="KW-0676">Redox-active center</keyword>
<proteinExistence type="inferred from homology"/>
<dbReference type="InterPro" id="IPR013766">
    <property type="entry name" value="Thioredoxin_domain"/>
</dbReference>
<evidence type="ECO:0000256" key="6">
    <source>
        <dbReference type="SAM" id="Phobius"/>
    </source>
</evidence>
<dbReference type="EMBL" id="CP032098">
    <property type="protein sequence ID" value="AXX92020.1"/>
    <property type="molecule type" value="Genomic_DNA"/>
</dbReference>
<feature type="transmembrane region" description="Helical" evidence="6">
    <location>
        <begin position="6"/>
        <end position="25"/>
    </location>
</feature>
<dbReference type="PROSITE" id="PS51352">
    <property type="entry name" value="THIOREDOXIN_2"/>
    <property type="match status" value="1"/>
</dbReference>
<dbReference type="RefSeq" id="WP_099341069.1">
    <property type="nucleotide sequence ID" value="NZ_CP032098.1"/>
</dbReference>
<dbReference type="InterPro" id="IPR012336">
    <property type="entry name" value="Thioredoxin-like_fold"/>
</dbReference>
<keyword evidence="3" id="KW-0560">Oxidoreductase</keyword>
<keyword evidence="10" id="KW-1185">Reference proteome</keyword>
<keyword evidence="6" id="KW-0472">Membrane</keyword>
<dbReference type="GO" id="GO:0016491">
    <property type="term" value="F:oxidoreductase activity"/>
    <property type="evidence" value="ECO:0007669"/>
    <property type="project" value="UniProtKB-KW"/>
</dbReference>
<protein>
    <submittedName>
        <fullName evidence="9">Disulfide bond formation protein DsbA</fullName>
    </submittedName>
    <submittedName>
        <fullName evidence="8">Protein disulfide oxidoreductase, DsbA/G family</fullName>
    </submittedName>
</protein>
<sequence>MKNKNLVILSLGLIVVLFIAGAYFFKQTKTNKLGNLSDTNKAPFVRDNSVSFGNANAKITIIEFMDPQCGSCAAFHPIVEAVFKEYFQDTKIVYRYLANHQYSKYAIKILEAARLQGKYKEALEIIYKTQRAWANINNPQPELIWEYLETSSVNIKKLKEDFSTINIDKMLKTSREDAKALNVQGTPTIFVNTKELEQLSYKSLVKLVEDEIIKEGTK</sequence>
<dbReference type="Pfam" id="PF13462">
    <property type="entry name" value="Thioredoxin_4"/>
    <property type="match status" value="1"/>
</dbReference>
<reference evidence="8 11" key="2">
    <citation type="submission" date="2018-08" db="EMBL/GenBank/DDBJ databases">
        <title>Complete genome of the Arcobacter molluscorum type strain LMG 25693.</title>
        <authorList>
            <person name="Miller W.G."/>
            <person name="Yee E."/>
            <person name="Bono J.L."/>
        </authorList>
    </citation>
    <scope>NUCLEOTIDE SEQUENCE [LARGE SCALE GENOMIC DNA]</scope>
    <source>
        <strain evidence="8 11">CECT 7696</strain>
    </source>
</reference>
<evidence type="ECO:0000313" key="9">
    <source>
        <dbReference type="EMBL" id="PHO19252.1"/>
    </source>
</evidence>
<dbReference type="PANTHER" id="PTHR13887">
    <property type="entry name" value="GLUTATHIONE S-TRANSFERASE KAPPA"/>
    <property type="match status" value="1"/>
</dbReference>
<dbReference type="SUPFAM" id="SSF52833">
    <property type="entry name" value="Thioredoxin-like"/>
    <property type="match status" value="1"/>
</dbReference>
<keyword evidence="4" id="KW-1015">Disulfide bond</keyword>
<dbReference type="Proteomes" id="UP000262712">
    <property type="component" value="Chromosome"/>
</dbReference>
<evidence type="ECO:0000313" key="8">
    <source>
        <dbReference type="EMBL" id="AXX92020.1"/>
    </source>
</evidence>
<accession>A0A2G1DL65</accession>
<keyword evidence="6" id="KW-1133">Transmembrane helix</keyword>
<comment type="similarity">
    <text evidence="1">Belongs to the thioredoxin family. DsbA subfamily.</text>
</comment>
<evidence type="ECO:0000256" key="2">
    <source>
        <dbReference type="ARBA" id="ARBA00022729"/>
    </source>
</evidence>
<evidence type="ECO:0000256" key="5">
    <source>
        <dbReference type="ARBA" id="ARBA00023284"/>
    </source>
</evidence>
<keyword evidence="6" id="KW-0812">Transmembrane</keyword>
<dbReference type="Proteomes" id="UP000221222">
    <property type="component" value="Unassembled WGS sequence"/>
</dbReference>